<comment type="caution">
    <text evidence="4">Lacks conserved residue(s) required for the propagation of feature annotation.</text>
</comment>
<feature type="domain" description="CUB" evidence="6">
    <location>
        <begin position="1656"/>
        <end position="1769"/>
    </location>
</feature>
<dbReference type="SUPFAM" id="SSF57196">
    <property type="entry name" value="EGF/Laminin"/>
    <property type="match status" value="1"/>
</dbReference>
<evidence type="ECO:0000256" key="2">
    <source>
        <dbReference type="ARBA" id="ARBA00023157"/>
    </source>
</evidence>
<keyword evidence="9" id="KW-1185">Reference proteome</keyword>
<dbReference type="SMART" id="SM00181">
    <property type="entry name" value="EGF"/>
    <property type="match status" value="2"/>
</dbReference>
<name>A0A7M5VGR5_9CNID</name>
<dbReference type="FunFam" id="2.60.120.290:FF:000005">
    <property type="entry name" value="Procollagen C-endopeptidase enhancer 1"/>
    <property type="match status" value="9"/>
</dbReference>
<feature type="domain" description="CUB" evidence="6">
    <location>
        <begin position="970"/>
        <end position="1080"/>
    </location>
</feature>
<feature type="domain" description="CUB" evidence="6">
    <location>
        <begin position="753"/>
        <end position="865"/>
    </location>
</feature>
<dbReference type="InterPro" id="IPR035914">
    <property type="entry name" value="Sperma_CUB_dom_sf"/>
</dbReference>
<feature type="domain" description="CUB" evidence="6">
    <location>
        <begin position="2244"/>
        <end position="2363"/>
    </location>
</feature>
<feature type="disulfide bond" evidence="3">
    <location>
        <begin position="2718"/>
        <end position="2745"/>
    </location>
</feature>
<accession>A0A7M5VGR5</accession>
<feature type="domain" description="CUB" evidence="6">
    <location>
        <begin position="291"/>
        <end position="396"/>
    </location>
</feature>
<feature type="domain" description="CUB" evidence="6">
    <location>
        <begin position="2596"/>
        <end position="2714"/>
    </location>
</feature>
<feature type="domain" description="CUB" evidence="6">
    <location>
        <begin position="2367"/>
        <end position="2477"/>
    </location>
</feature>
<feature type="domain" description="CUB" evidence="6">
    <location>
        <begin position="3073"/>
        <end position="3188"/>
    </location>
</feature>
<dbReference type="SMART" id="SM00042">
    <property type="entry name" value="CUB"/>
    <property type="match status" value="26"/>
</dbReference>
<evidence type="ECO:0000259" key="7">
    <source>
        <dbReference type="PROSITE" id="PS50026"/>
    </source>
</evidence>
<feature type="domain" description="CUB" evidence="6">
    <location>
        <begin position="2953"/>
        <end position="3068"/>
    </location>
</feature>
<dbReference type="FunFam" id="2.60.120.290:FF:000013">
    <property type="entry name" value="Membrane frizzled-related protein"/>
    <property type="match status" value="5"/>
</dbReference>
<evidence type="ECO:0000313" key="8">
    <source>
        <dbReference type="EnsemblMetazoa" id="CLYHEMP012039.1"/>
    </source>
</evidence>
<dbReference type="Pfam" id="PF00431">
    <property type="entry name" value="CUB"/>
    <property type="match status" value="25"/>
</dbReference>
<dbReference type="RefSeq" id="XP_066929337.1">
    <property type="nucleotide sequence ID" value="XM_067073236.1"/>
</dbReference>
<feature type="domain" description="CUB" evidence="6">
    <location>
        <begin position="2718"/>
        <end position="2838"/>
    </location>
</feature>
<evidence type="ECO:0000256" key="1">
    <source>
        <dbReference type="ARBA" id="ARBA00022737"/>
    </source>
</evidence>
<dbReference type="PROSITE" id="PS00022">
    <property type="entry name" value="EGF_1"/>
    <property type="match status" value="2"/>
</dbReference>
<feature type="domain" description="CUB" evidence="6">
    <location>
        <begin position="1773"/>
        <end position="1887"/>
    </location>
</feature>
<feature type="domain" description="CUB" evidence="6">
    <location>
        <begin position="511"/>
        <end position="631"/>
    </location>
</feature>
<feature type="disulfide bond" evidence="3">
    <location>
        <begin position="1600"/>
        <end position="1617"/>
    </location>
</feature>
<keyword evidence="1" id="KW-0677">Repeat</keyword>
<dbReference type="GeneID" id="136816900"/>
<feature type="domain" description="CUB" evidence="6">
    <location>
        <begin position="866"/>
        <end position="968"/>
    </location>
</feature>
<feature type="domain" description="CUB" evidence="6">
    <location>
        <begin position="637"/>
        <end position="749"/>
    </location>
</feature>
<feature type="chain" id="PRO_5029627814" description="Cubilin" evidence="5">
    <location>
        <begin position="22"/>
        <end position="3188"/>
    </location>
</feature>
<sequence length="3188" mass="352867">MLLKSVLRIFFVIFYITQLRCEDKKTNAQPKILTDDGHIKFQSAKNRNISFELEGADADVQFGDTSIKQIKNSLDSHSSDIKKLIQVGENRACAKSNPCGENGVCVDALTTNQNQDGYRCVCRGIYKGKHCEQTDPCLALTCANGGECQEIGGRAICVCSAQWFGATCSVPKPQECKFVVKEKTGFIASPGYPNGYPSNMDCTWDLETSPGMVMQLVLVVTGIGLSPQCTTDYLEIIDATTSQRITQVCGVVPPQSHFSFSSKVQIKFKSGQTPVGFGFSIFFQEIKNEQCGGLLETSTGRITSEGVKKQPCVWLIDTKSSEKLFLNLQTLNIVNDAGKCENYLEVRSGLTYDAPLVEKVCHSNSSMTIKTTSGKLFVKFVSKTEGNAMDAIYDAECGGIIDLSAGQTKYIHSPFYPNAYPSKRQCKWVFHADEFQRITVRFSDLAVEYHESCDFDRVTVETGESIRTFCGNEKPFAMTSHGNRMVVEFRTDGDGDFKGFKASVVAADQDCTASFYGSEGIIHSPQYPGLYDNRRDCLYTMVSEDSKSAVQITFNTFELEQSEHCEKDFIEVYDGDSTNSLKLLTEQFVGGRVCGGRRPPVITSSTRVLTVRFRSNENTTKNGFSASWKSIATTKDCDVTLEESTGSFSSPLYPSNYPTTSKCRTKITSPDGHNIQVSFNFFELELSTECSKDSVAIYDGPDERARLIGKFCGGDNPGRMVSSGNAMMVVFDSDKDFVDKGFYATYQTGTNLCGGTLQGPSGFIQSPGYPNSYQPLLECNWLIKASEGNTISLRILSFELEQSDNCLDDSLSIHDGRNNGGEVIETLCGTVAPKTFHSTGKFIFLKFRSNANVQWKGFSLQYTEDCSRDLTARDGVILSPNYPQNYPPNKQCTWNIKGNTNDVITINTMAFDMQKSDDCSADSLSINGRKFCGNTGPSVTLPTGSVVMTFKSDDVISESGFKLNYTIQGCSEDFFNDKGTFTSPNYPADYPNRAYCLWRIRVSAGMKVQLTFQDFALEGHCDRDSVTVYNGYLLTSPEVGTYCSTQQPFTLESSSNEMTVLFRSSFNRVRKGFKASYKAIKGGCGGRLTGVEGSLSSPAFPANYPPLSSCEWTIDVNSTQRVFMTISPLAFPGTDNNCSDYLTIADGVTYNEIGKFCGSTTTIVQLNVTGSKAVIKFVSDGDQVQGAGFKIDYKLVCGGEIEVSGDDVIFTSPHYPNYYKFDECEWLLRTTPGNKIHLRFVDFSVERCGSGSSCTCDYIQVHDGSDMNTGLLGRFCGNSIPASLFSSGNEMFVKMKTDQYFHQRGFKAILSTNTAACGGRLLGYEGAMVSPLYPRNTPQNADCVWSINTSEGSLVSFAFETDFESEACNNTYINLYDGPSTASPLIRKVCSLESTQSVRSSSNEMTVQFVTNEPHNGFSAKYTTGCLNVMQSKSSGYIESPGYPNFYPEDLQCQWLFDVPEGKTISFVFEEMDLEASTVECSDYVVIFNRETYKRATDNLCGRELPDSQLLNWRQPAVRFITDGFLQRHGFKLRYSIIEHVPICGGNLIATQQNQYITTPNFPQEYPNLKDCRWEITAERKDLRVSLQFVSFHLEASGTCNYDFIRITGGEEPITLCGFQSNVPSIQSEGEKLIVEFESDYGFARPGFNATFTSMCEQEMIATKGVIKSFIDPTTQEYSSNSDCHWLFKQQGGIVIVNFKSFDIELSTNCSKDYVVIQDGIQATSPVLGKFCGNELPDRVNSTGHELMVTFVSDGEKNGKGFEIEYERYIEGCGGKEVLTDAGVSYQLKSPDFPNNLPQNTECEWNLEVPNGYAIDFVFNSLNFSKTSCDETFLELTSGEKTVKYCDGEIKESSPVFKSSLNTMKVRLRTGQTGLDYNGFSATWRIGCGGVFSTSKGVIASANYPDTSYPDFLHCIYSITVPDQHKQVVLHFDEFILDNSDQTCSDFVKLYEDKERSDLIGQYCGTQTPFSIKSSSNHLVLEFKTNGVNSSKGFSSNFFTSDATACGDDLQGSGEVTTPFHPQNYQSARKCVWQLNSVDQLAVELDIKDFDLPDSVNCTEDYLELRDGDSATSPVIGRYCGLNFPKKLVYSAGTAMRLEFVSNRDNKRGRGFKATFKSNHKGCGGELFGSSGFISSAGYPSNYRESAECVWTVKSLDPTHQIHFTILDMDIEEGDDADSCDYDYLEFMDGSTEEGQLLKKICGSSSNGQIISTFGPSAHLKFVSDLSFTGRGFNISWDTNSHQCGGTLEGTRGEIKSPDYPQSYRSNGHSDCVWIGKLPQEGFASITLTDFNLPSSINCSSDKLIIQNGQSIDSPIVATLCGNMSDLDHRVFPLSGSHFRIHLISNSPVVADGQKFSLTYTLSQSACGGILTDDEGVITSPGYPNNYDEHNCYWVIKTSPGSKIMLYIEDIDIQDSCDYDYLKIIDGTSHQSPVLDKLCHTHIDKSTYQSTSNALSIRFVADDSLSGKGFKIRYNTGCGGIQRGRRGFIQSPGYPNGYAENLKCQWIVQVQPHYSVNIKKALVSLPPPTSFGCNKDVIFIRQGNSSSGELILQLCGNEEYSDYKTGYNQLLVGFESDSTNDGSEFKGAFSEYDTVCGEHIKKLDATKPLSGVVSLKPDGGYDSSDLCEWVIEFPAGKKISLNTKFFNLETGYPECNFDKLEIRDGKDNNAPLVGKFCGETKPPPVQSSENFLYIRFTSDAFRSGQGFELEYSEQTIACGGSLTIEESTILTSPNFPEDYGSNKDCGWQLKAAPGKHIEIVFNEILISESFFSSCYDYLLVYENGQPDEHYRRTRSICGTSPPSAITSISNSLYLLLHTIDKPFFFSGTRKFNITLNVVEKACGGEFKIGVNETKQLTLRNIQSNGSCEYLFKAPVGKHVSVTIKSMSLAPREQDGDCASNQVSLRDSYRSMDHIFCGEETTQFRGTWNSVFMTLKETQISNTLEIEYSTLENCDMKFTGNNGLVTSPNYPSTYPDHLNCRLSIQAPVDKVISLYPVAMDTESFTGRCIDKVDIYDGDNNEPQNRFSNDTYCGRVLSPSYTSSGTQMLITFTSDYGTSHSGFAFTYLIHPPQECGGEITGTEGALSTPSYPSYYTANLTCTWNIRVGEGKRIQINVLDFESETPSAGQDCSNVDYLQFTDQSTGQTMGQHCGTSEPAQRVTTSNTLQVKFLSNSEMNDFRGFRLTFKEI</sequence>
<feature type="domain" description="CUB" evidence="6">
    <location>
        <begin position="176"/>
        <end position="286"/>
    </location>
</feature>
<keyword evidence="2 4" id="KW-1015">Disulfide bond</keyword>
<dbReference type="CDD" id="cd00054">
    <property type="entry name" value="EGF_CA"/>
    <property type="match status" value="1"/>
</dbReference>
<evidence type="ECO:0000259" key="6">
    <source>
        <dbReference type="PROSITE" id="PS01180"/>
    </source>
</evidence>
<feature type="disulfide bond" evidence="3">
    <location>
        <begin position="1829"/>
        <end position="1846"/>
    </location>
</feature>
<feature type="domain" description="CUB" evidence="6">
    <location>
        <begin position="2842"/>
        <end position="2949"/>
    </location>
</feature>
<feature type="disulfide bond" evidence="3">
    <location>
        <begin position="1888"/>
        <end position="1915"/>
    </location>
</feature>
<feature type="disulfide bond" evidence="3">
    <location>
        <begin position="1197"/>
        <end position="1224"/>
    </location>
</feature>
<feature type="domain" description="CUB" evidence="6">
    <location>
        <begin position="1084"/>
        <end position="1196"/>
    </location>
</feature>
<evidence type="ECO:0000256" key="3">
    <source>
        <dbReference type="PROSITE-ProRule" id="PRU00059"/>
    </source>
</evidence>
<dbReference type="PROSITE" id="PS50026">
    <property type="entry name" value="EGF_3"/>
    <property type="match status" value="2"/>
</dbReference>
<dbReference type="InterPro" id="IPR000859">
    <property type="entry name" value="CUB_dom"/>
</dbReference>
<dbReference type="OrthoDB" id="5982505at2759"/>
<dbReference type="Proteomes" id="UP000594262">
    <property type="component" value="Unplaced"/>
</dbReference>
<feature type="domain" description="CUB" evidence="6">
    <location>
        <begin position="1317"/>
        <end position="1425"/>
    </location>
</feature>
<dbReference type="PANTHER" id="PTHR24251:SF50">
    <property type="entry name" value="ATTRACTIN-LIKE 1A"/>
    <property type="match status" value="1"/>
</dbReference>
<feature type="domain" description="CUB" evidence="6">
    <location>
        <begin position="397"/>
        <end position="507"/>
    </location>
</feature>
<evidence type="ECO:0000256" key="4">
    <source>
        <dbReference type="PROSITE-ProRule" id="PRU00076"/>
    </source>
</evidence>
<evidence type="ECO:0008006" key="10">
    <source>
        <dbReference type="Google" id="ProtNLM"/>
    </source>
</evidence>
<feature type="domain" description="CUB" evidence="6">
    <location>
        <begin position="1544"/>
        <end position="1655"/>
    </location>
</feature>
<feature type="signal peptide" evidence="5">
    <location>
        <begin position="1"/>
        <end position="21"/>
    </location>
</feature>
<reference evidence="8" key="1">
    <citation type="submission" date="2021-01" db="UniProtKB">
        <authorList>
            <consortium name="EnsemblMetazoa"/>
        </authorList>
    </citation>
    <scope>IDENTIFICATION</scope>
</reference>
<feature type="domain" description="CUB" evidence="6">
    <location>
        <begin position="2123"/>
        <end position="2240"/>
    </location>
</feature>
<protein>
    <recommendedName>
        <fullName evidence="10">Cubilin</fullName>
    </recommendedName>
</protein>
<feature type="domain" description="CUB" evidence="6">
    <location>
        <begin position="2005"/>
        <end position="2119"/>
    </location>
</feature>
<evidence type="ECO:0000256" key="5">
    <source>
        <dbReference type="SAM" id="SignalP"/>
    </source>
</evidence>
<proteinExistence type="predicted"/>
<feature type="disulfide bond" evidence="3">
    <location>
        <begin position="1426"/>
        <end position="1453"/>
    </location>
</feature>
<dbReference type="EnsemblMetazoa" id="CLYHEMT012039.1">
    <property type="protein sequence ID" value="CLYHEMP012039.1"/>
    <property type="gene ID" value="CLYHEMG012039"/>
</dbReference>
<feature type="domain" description="CUB" evidence="6">
    <location>
        <begin position="1197"/>
        <end position="1313"/>
    </location>
</feature>
<dbReference type="Gene3D" id="2.10.25.10">
    <property type="entry name" value="Laminin"/>
    <property type="match status" value="1"/>
</dbReference>
<feature type="disulfide bond" evidence="3">
    <location>
        <begin position="453"/>
        <end position="470"/>
    </location>
</feature>
<dbReference type="PROSITE" id="PS01180">
    <property type="entry name" value="CUB"/>
    <property type="match status" value="26"/>
</dbReference>
<feature type="domain" description="EGF-like" evidence="7">
    <location>
        <begin position="133"/>
        <end position="169"/>
    </location>
</feature>
<feature type="domain" description="CUB" evidence="6">
    <location>
        <begin position="1426"/>
        <end position="1538"/>
    </location>
</feature>
<dbReference type="CDD" id="cd00041">
    <property type="entry name" value="CUB"/>
    <property type="match status" value="25"/>
</dbReference>
<keyword evidence="4" id="KW-0245">EGF-like domain</keyword>
<dbReference type="SUPFAM" id="SSF49854">
    <property type="entry name" value="Spermadhesin, CUB domain"/>
    <property type="match status" value="26"/>
</dbReference>
<feature type="domain" description="EGF-like" evidence="7">
    <location>
        <begin position="89"/>
        <end position="132"/>
    </location>
</feature>
<feature type="disulfide bond" evidence="4">
    <location>
        <begin position="122"/>
        <end position="131"/>
    </location>
</feature>
<feature type="disulfide bond" evidence="4">
    <location>
        <begin position="159"/>
        <end position="168"/>
    </location>
</feature>
<dbReference type="Gene3D" id="2.60.120.290">
    <property type="entry name" value="Spermadhesin, CUB domain"/>
    <property type="match status" value="26"/>
</dbReference>
<keyword evidence="5" id="KW-0732">Signal</keyword>
<evidence type="ECO:0000313" key="9">
    <source>
        <dbReference type="Proteomes" id="UP000594262"/>
    </source>
</evidence>
<dbReference type="PANTHER" id="PTHR24251">
    <property type="entry name" value="OVOCHYMASE-RELATED"/>
    <property type="match status" value="1"/>
</dbReference>
<feature type="domain" description="CUB" evidence="6">
    <location>
        <begin position="1888"/>
        <end position="2001"/>
    </location>
</feature>
<feature type="domain" description="CUB" evidence="6">
    <location>
        <begin position="2478"/>
        <end position="2592"/>
    </location>
</feature>
<dbReference type="InterPro" id="IPR000742">
    <property type="entry name" value="EGF"/>
</dbReference>
<organism evidence="8 9">
    <name type="scientific">Clytia hemisphaerica</name>
    <dbReference type="NCBI Taxonomy" id="252671"/>
    <lineage>
        <taxon>Eukaryota</taxon>
        <taxon>Metazoa</taxon>
        <taxon>Cnidaria</taxon>
        <taxon>Hydrozoa</taxon>
        <taxon>Hydroidolina</taxon>
        <taxon>Leptothecata</taxon>
        <taxon>Obeliida</taxon>
        <taxon>Clytiidae</taxon>
        <taxon>Clytia</taxon>
    </lineage>
</organism>